<evidence type="ECO:0000256" key="5">
    <source>
        <dbReference type="ARBA" id="ARBA00023015"/>
    </source>
</evidence>
<feature type="compositionally biased region" description="Low complexity" evidence="10">
    <location>
        <begin position="2178"/>
        <end position="2189"/>
    </location>
</feature>
<dbReference type="Proteomes" id="UP000285301">
    <property type="component" value="Unassembled WGS sequence"/>
</dbReference>
<comment type="function">
    <text evidence="9">Component of the Mediator complex, a coactivator involved in regulated transcription of nearly all RNA polymerase II-dependent genes. Mediator functions as a bridge to convey information from gene-specific regulatory proteins to the basal RNA polymerase II transcription machinery. Mediator is recruited to promoters by direct interactions with regulatory proteins and serves as a scaffold for the assembly of a functional preinitiation complex with RNA polymerase II and the general transcription factors.</text>
</comment>
<comment type="subunit">
    <text evidence="9">Component of the Mediator complex.</text>
</comment>
<comment type="caution">
    <text evidence="13">The sequence shown here is derived from an EMBL/GenBank/DDBJ whole genome shotgun (WGS) entry which is preliminary data.</text>
</comment>
<dbReference type="PANTHER" id="PTHR48249:SF3">
    <property type="entry name" value="MEDIATOR OF RNA POLYMERASE II TRANSCRIPTION SUBUNIT 13"/>
    <property type="match status" value="1"/>
</dbReference>
<feature type="region of interest" description="Disordered" evidence="10">
    <location>
        <begin position="936"/>
        <end position="957"/>
    </location>
</feature>
<feature type="compositionally biased region" description="Low complexity" evidence="10">
    <location>
        <begin position="372"/>
        <end position="386"/>
    </location>
</feature>
<feature type="compositionally biased region" description="Low complexity" evidence="10">
    <location>
        <begin position="1780"/>
        <end position="1795"/>
    </location>
</feature>
<evidence type="ECO:0000256" key="9">
    <source>
        <dbReference type="RuleBase" id="RU364134"/>
    </source>
</evidence>
<keyword evidence="6 9" id="KW-0010">Activator</keyword>
<feature type="compositionally biased region" description="Basic and acidic residues" evidence="10">
    <location>
        <begin position="512"/>
        <end position="521"/>
    </location>
</feature>
<name>A0A3S3SNK6_9ACAR</name>
<feature type="compositionally biased region" description="Low complexity" evidence="10">
    <location>
        <begin position="1232"/>
        <end position="1243"/>
    </location>
</feature>
<dbReference type="InterPro" id="IPR041285">
    <property type="entry name" value="MID_MedPIWI"/>
</dbReference>
<feature type="domain" description="Mediator complex subunit Med13 C-terminal" evidence="11">
    <location>
        <begin position="1928"/>
        <end position="2332"/>
    </location>
</feature>
<dbReference type="Pfam" id="PF18296">
    <property type="entry name" value="MID_MedPIWI"/>
    <property type="match status" value="1"/>
</dbReference>
<feature type="region of interest" description="Disordered" evidence="10">
    <location>
        <begin position="2173"/>
        <end position="2218"/>
    </location>
</feature>
<keyword evidence="7 9" id="KW-0804">Transcription</keyword>
<evidence type="ECO:0000256" key="6">
    <source>
        <dbReference type="ARBA" id="ARBA00023159"/>
    </source>
</evidence>
<dbReference type="InterPro" id="IPR009401">
    <property type="entry name" value="Med13_C"/>
</dbReference>
<keyword evidence="4 9" id="KW-0678">Repressor</keyword>
<dbReference type="InterPro" id="IPR051139">
    <property type="entry name" value="Mediator_complx_sub13"/>
</dbReference>
<dbReference type="EMBL" id="NCKU01000034">
    <property type="protein sequence ID" value="RWS17807.1"/>
    <property type="molecule type" value="Genomic_DNA"/>
</dbReference>
<dbReference type="GO" id="GO:0003713">
    <property type="term" value="F:transcription coactivator activity"/>
    <property type="evidence" value="ECO:0007669"/>
    <property type="project" value="TreeGrafter"/>
</dbReference>
<feature type="compositionally biased region" description="Low complexity" evidence="10">
    <location>
        <begin position="1753"/>
        <end position="1767"/>
    </location>
</feature>
<keyword evidence="8 9" id="KW-0539">Nucleus</keyword>
<evidence type="ECO:0000259" key="12">
    <source>
        <dbReference type="Pfam" id="PF18296"/>
    </source>
</evidence>
<dbReference type="GO" id="GO:0045944">
    <property type="term" value="P:positive regulation of transcription by RNA polymerase II"/>
    <property type="evidence" value="ECO:0007669"/>
    <property type="project" value="TreeGrafter"/>
</dbReference>
<accession>A0A3S3SNK6</accession>
<feature type="compositionally biased region" description="Polar residues" evidence="10">
    <location>
        <begin position="1739"/>
        <end position="1751"/>
    </location>
</feature>
<gene>
    <name evidence="13" type="ORF">B4U79_01669</name>
</gene>
<feature type="region of interest" description="Disordered" evidence="10">
    <location>
        <begin position="1217"/>
        <end position="1245"/>
    </location>
</feature>
<keyword evidence="5 9" id="KW-0805">Transcription regulation</keyword>
<sequence>MMSHPNNITNGASLEDSHTNFFALADLCGIKWRRLAIGDSYLLSPDPFDDPVLVSYSKCLAADLLCVWRRVVTNRGLNTSIGGPPDQASRPGLNPSDPHSSGNQQQVVYSKELWIFWYGEEPDLSELVSNELSEVEQGSWENGLSYECRSLLFKALHNLIERCLLSRGFARFGRWFVQPLDPTANESETNGESASCNSSTNKSAYNSTTQLSFAFNFFVHGESTVCATVDVRQHQPIYQLTKNYLTAAQGSQNGLKVILSPYGIAGYVTGQTYKESDPLVQRLLNEWKKFYPVNQSAKDVQQLNKRQQQMHLTSPFHVDCLDDVSLSNSASNGAFPPVVEVVVAGNKMKYPACYTYLTSDSKRILSSETKNSSKSVKQSGSQGSTTLTPPHTPPDYLPDENECKTKTPVLSPRQPQLASPSYRIRSNSCQEININRHNLKESCPVTNQGAQATSPSEDTFSIIARWDFCDPCSKVNCNCYRCKPKKGLNQNNAKSTNSVTNLQGSSASGVNKKVDKNDKQHKNAKASTPFHKRGPTVDIPNELDMVVKSVDSIESTANATCAGIISAQSTTQQPKTPSVQAYKSPLGQASLASIQSNATTPGGTAIDSPRSVAPLMNSEGPASYGVLEGNLSSVSPSVVKEETIAQLEQNPAISDAHNVNKEKSHLEQLLSPYHSVSSVKGVSNGGNVAEDSPSVSGIGQWTPGGQCLSDVDSSAASVAQSSIVTKNGPSSSGSVANNVPQVYGVKRPLLPVNPLEECGEQQSNYLYDFTFTNNIFANWDLPPPKNRRIMNYSPESSENNCVKKENMVESANDSVHNKPKDPYEFSEFDEDCMAFKAANEDCNRVENNAIASNEVVSNNGIAQNTKDNSLKPNCDAEMSATSPQNPVVFTRNSDLVVSYRDLDQIFDTSSGEESNEETFQTPSIPSNANKTIASHLNTTSEEPSKTGTKANGTTVNSSSGILGVAELTRMFPTPPSLEHNTAPSPCNIFAGTDLTLIDDITAREKLDIYPSSPITLENAKDWSYVYKPMIQSHCIISSKYAPLPNIPSLPAVQLPPECSYKSSTSQYQQTNIKPQLQQQMQPQHQINQQPSGYFHHQPGTTGMQSLGNPNAHMHVHQMHSQRMPPHSHFAQGPPCPSLMGANGGVIGGRLMRPSNALRPMQPQMHFANTQQSYAAHYQGYMGGERHMQPNASCASHYPPVPYQFDPSMHQPPSAHMYPPYHPYHNSPHHGHSTPPLSGNNSNLPPLPSYDIASHQNPYLAPRNSLQETNSSMSGALEAHGLLVNLVLSDSMLNMFKDHNFESCAVCVCNTNIKGSDVGIYLPEMLLPSGSDELQYKCTCGFSAVCYRHRSAFAGLFYEDEIEITGVIYDPTEDRQKKPLSLVEHALKSEEQDAENKDASKSTNGLSDCDQLNTSLVDLLKTQCSTIFSSSSLLAKAALFESIKRSERNSCSFSVPVILNSMRVVSKKTFLTRSNALQRSDCCEIAFMALITGKQSMDGPPSKLMMQQYNTPERISLKASTLHEWPFSDGVVPSNNYQVIRLLRNLQPLLQEAVQKKPQGMWEVTYTVSGPLTWRQFHRLAGRGTEDQCEPQPIPSLLVGHDKDWVALSPFGLKYWEKLMLEPFSVTKDVAYIVVAPEESHVISQVKSYFRELSTTYEMLRLGKHCPISKVLIDGIMRVGKTTLKQLEKPVDEWFNQIGDGNVAQKLKLYLQACRQYVAPIIAAQPLDKLLFDTSVKQSDSVNTSQSNTNPQKAPGSSPIASESAASSHETKNSTEESGDSSNNAASNNQQTSQEAFEQDEDPNKQPAIVIYIVEPFTFGSMDEEMYRLSCLGLLRCYNYILKHVPEHLQNSINLQLVSLDAVLGMGKDFMGSKRQDQLKSLAISVFTQCRKMVSNQSVSKSLTGFGPAASLELFLKSKDPSLNMAKIYTPPYILAPIKDKQTELVEISGDIREKSQTLFCAYCLTEDQKSLIVTCCNDKGDLLESNLINIEVPNRTRRKKASVRKFGLHKLMEFILSVMAESLQPWRLIIGRLGRVGHGELREWAYLLTKKSLLRYSRHLKDKCRQCSFMAPYEMPCIFSACLISLEADTALRVFPDQFTPDDRFSNNSNNCQLSTPEDASCTHILVFPTSAQTQSSQGTFPIDALGPNEDDLLPFGDELDDGINDIFGWPESPPVSPGVGSPRGPGMSHPDSPAGRQTGFDGGGHHKNSSVIGGEMPDEPLQLLQQPLALGYYVSTAQTGPLPKWFWSSCPHLQDINPVFLKSALLIHTPSVQQNNDDLYSNTRSYHPLDSNLTTDVLRYVLEGYNSLSWISLDPSTHDRMSCLPIHIQILMQLYHTVQVLL</sequence>
<feature type="compositionally biased region" description="Polar residues" evidence="10">
    <location>
        <begin position="413"/>
        <end position="422"/>
    </location>
</feature>
<evidence type="ECO:0000256" key="2">
    <source>
        <dbReference type="ARBA" id="ARBA00009354"/>
    </source>
</evidence>
<feature type="compositionally biased region" description="Polar residues" evidence="10">
    <location>
        <begin position="490"/>
        <end position="509"/>
    </location>
</feature>
<comment type="subcellular location">
    <subcellularLocation>
        <location evidence="1 9">Nucleus</location>
    </subcellularLocation>
</comment>
<evidence type="ECO:0000259" key="11">
    <source>
        <dbReference type="Pfam" id="PF06333"/>
    </source>
</evidence>
<evidence type="ECO:0000313" key="14">
    <source>
        <dbReference type="Proteomes" id="UP000285301"/>
    </source>
</evidence>
<evidence type="ECO:0000256" key="1">
    <source>
        <dbReference type="ARBA" id="ARBA00004123"/>
    </source>
</evidence>
<comment type="similarity">
    <text evidence="2 9">Belongs to the Mediator complex subunit 13 family.</text>
</comment>
<dbReference type="STRING" id="1965070.A0A3S3SNK6"/>
<feature type="region of interest" description="Disordered" evidence="10">
    <location>
        <begin position="79"/>
        <end position="103"/>
    </location>
</feature>
<feature type="region of interest" description="Disordered" evidence="10">
    <location>
        <begin position="1739"/>
        <end position="1801"/>
    </location>
</feature>
<evidence type="ECO:0000256" key="3">
    <source>
        <dbReference type="ARBA" id="ARBA00019618"/>
    </source>
</evidence>
<evidence type="ECO:0000256" key="10">
    <source>
        <dbReference type="SAM" id="MobiDB-lite"/>
    </source>
</evidence>
<feature type="region of interest" description="Disordered" evidence="10">
    <location>
        <begin position="909"/>
        <end position="928"/>
    </location>
</feature>
<dbReference type="GO" id="GO:0016592">
    <property type="term" value="C:mediator complex"/>
    <property type="evidence" value="ECO:0007669"/>
    <property type="project" value="InterPro"/>
</dbReference>
<dbReference type="Pfam" id="PF06333">
    <property type="entry name" value="Med13_C"/>
    <property type="match status" value="1"/>
</dbReference>
<organism evidence="13 14">
    <name type="scientific">Dinothrombium tinctorium</name>
    <dbReference type="NCBI Taxonomy" id="1965070"/>
    <lineage>
        <taxon>Eukaryota</taxon>
        <taxon>Metazoa</taxon>
        <taxon>Ecdysozoa</taxon>
        <taxon>Arthropoda</taxon>
        <taxon>Chelicerata</taxon>
        <taxon>Arachnida</taxon>
        <taxon>Acari</taxon>
        <taxon>Acariformes</taxon>
        <taxon>Trombidiformes</taxon>
        <taxon>Prostigmata</taxon>
        <taxon>Anystina</taxon>
        <taxon>Parasitengona</taxon>
        <taxon>Trombidioidea</taxon>
        <taxon>Trombidiidae</taxon>
        <taxon>Dinothrombium</taxon>
    </lineage>
</organism>
<protein>
    <recommendedName>
        <fullName evidence="3 9">Mediator of RNA polymerase II transcription subunit 13</fullName>
    </recommendedName>
</protein>
<proteinExistence type="inferred from homology"/>
<feature type="region of interest" description="Disordered" evidence="10">
    <location>
        <begin position="490"/>
        <end position="537"/>
    </location>
</feature>
<reference evidence="13 14" key="1">
    <citation type="journal article" date="2018" name="Gigascience">
        <title>Genomes of trombidid mites reveal novel predicted allergens and laterally-transferred genes associated with secondary metabolism.</title>
        <authorList>
            <person name="Dong X."/>
            <person name="Chaisiri K."/>
            <person name="Xia D."/>
            <person name="Armstrong S.D."/>
            <person name="Fang Y."/>
            <person name="Donnelly M.J."/>
            <person name="Kadowaki T."/>
            <person name="McGarry J.W."/>
            <person name="Darby A.C."/>
            <person name="Makepeace B.L."/>
        </authorList>
    </citation>
    <scope>NUCLEOTIDE SEQUENCE [LARGE SCALE GENOMIC DNA]</scope>
    <source>
        <strain evidence="13">UoL-WK</strain>
    </source>
</reference>
<feature type="domain" description="MID" evidence="12">
    <location>
        <begin position="1627"/>
        <end position="1891"/>
    </location>
</feature>
<keyword evidence="14" id="KW-1185">Reference proteome</keyword>
<evidence type="ECO:0000313" key="13">
    <source>
        <dbReference type="EMBL" id="RWS17807.1"/>
    </source>
</evidence>
<dbReference type="OrthoDB" id="103819at2759"/>
<feature type="region of interest" description="Disordered" evidence="10">
    <location>
        <begin position="366"/>
        <end position="422"/>
    </location>
</feature>
<evidence type="ECO:0000256" key="4">
    <source>
        <dbReference type="ARBA" id="ARBA00022491"/>
    </source>
</evidence>
<dbReference type="PANTHER" id="PTHR48249">
    <property type="entry name" value="MEDIATOR OF RNA POLYMERASE II TRANSCRIPTION SUBUNIT 13"/>
    <property type="match status" value="1"/>
</dbReference>
<evidence type="ECO:0000256" key="8">
    <source>
        <dbReference type="ARBA" id="ARBA00023242"/>
    </source>
</evidence>
<evidence type="ECO:0000256" key="7">
    <source>
        <dbReference type="ARBA" id="ARBA00023163"/>
    </source>
</evidence>